<dbReference type="PROSITE" id="PS51063">
    <property type="entry name" value="HTH_CRP_2"/>
    <property type="match status" value="1"/>
</dbReference>
<keyword evidence="6" id="KW-0418">Kinase</keyword>
<gene>
    <name evidence="6" type="ORF">SAMN02745704_00445</name>
</gene>
<keyword evidence="1" id="KW-0805">Transcription regulation</keyword>
<reference evidence="6 7" key="1">
    <citation type="submission" date="2017-02" db="EMBL/GenBank/DDBJ databases">
        <authorList>
            <person name="Peterson S.W."/>
        </authorList>
    </citation>
    <scope>NUCLEOTIDE SEQUENCE [LARGE SCALE GENOMIC DNA]</scope>
    <source>
        <strain evidence="6 7">DSM 16080</strain>
    </source>
</reference>
<dbReference type="InterPro" id="IPR014710">
    <property type="entry name" value="RmlC-like_jellyroll"/>
</dbReference>
<keyword evidence="3" id="KW-0804">Transcription</keyword>
<dbReference type="Gene3D" id="2.60.120.10">
    <property type="entry name" value="Jelly Rolls"/>
    <property type="match status" value="1"/>
</dbReference>
<dbReference type="PROSITE" id="PS50042">
    <property type="entry name" value="CNMP_BINDING_3"/>
    <property type="match status" value="1"/>
</dbReference>
<keyword evidence="7" id="KW-1185">Reference proteome</keyword>
<name>A0A1T4W5I0_9BACT</name>
<keyword evidence="2" id="KW-0238">DNA-binding</keyword>
<dbReference type="PANTHER" id="PTHR24567:SF28">
    <property type="entry name" value="LISTERIOLYSIN REGULATORY PROTEIN"/>
    <property type="match status" value="1"/>
</dbReference>
<dbReference type="PANTHER" id="PTHR24567">
    <property type="entry name" value="CRP FAMILY TRANSCRIPTIONAL REGULATORY PROTEIN"/>
    <property type="match status" value="1"/>
</dbReference>
<dbReference type="GO" id="GO:0003700">
    <property type="term" value="F:DNA-binding transcription factor activity"/>
    <property type="evidence" value="ECO:0007669"/>
    <property type="project" value="TreeGrafter"/>
</dbReference>
<evidence type="ECO:0000256" key="3">
    <source>
        <dbReference type="ARBA" id="ARBA00023163"/>
    </source>
</evidence>
<dbReference type="SMART" id="SM00419">
    <property type="entry name" value="HTH_CRP"/>
    <property type="match status" value="1"/>
</dbReference>
<dbReference type="InterPro" id="IPR012318">
    <property type="entry name" value="HTH_CRP"/>
</dbReference>
<feature type="domain" description="HTH crp-type" evidence="5">
    <location>
        <begin position="152"/>
        <end position="217"/>
    </location>
</feature>
<dbReference type="Pfam" id="PF00027">
    <property type="entry name" value="cNMP_binding"/>
    <property type="match status" value="1"/>
</dbReference>
<dbReference type="Pfam" id="PF13545">
    <property type="entry name" value="HTH_Crp_2"/>
    <property type="match status" value="1"/>
</dbReference>
<accession>A0A1T4W5I0</accession>
<dbReference type="InterPro" id="IPR036390">
    <property type="entry name" value="WH_DNA-bd_sf"/>
</dbReference>
<dbReference type="Proteomes" id="UP000190027">
    <property type="component" value="Unassembled WGS sequence"/>
</dbReference>
<dbReference type="SUPFAM" id="SSF46785">
    <property type="entry name" value="Winged helix' DNA-binding domain"/>
    <property type="match status" value="1"/>
</dbReference>
<feature type="domain" description="Cyclic nucleotide-binding" evidence="4">
    <location>
        <begin position="18"/>
        <end position="127"/>
    </location>
</feature>
<protein>
    <submittedName>
        <fullName evidence="6">cAMP-binding domain of CRP or a regulatory subunit of cAMP-dependent protein kinases</fullName>
    </submittedName>
</protein>
<evidence type="ECO:0000256" key="1">
    <source>
        <dbReference type="ARBA" id="ARBA00023015"/>
    </source>
</evidence>
<dbReference type="SUPFAM" id="SSF51206">
    <property type="entry name" value="cAMP-binding domain-like"/>
    <property type="match status" value="1"/>
</dbReference>
<evidence type="ECO:0000313" key="6">
    <source>
        <dbReference type="EMBL" id="SKA72574.1"/>
    </source>
</evidence>
<dbReference type="GO" id="GO:0003677">
    <property type="term" value="F:DNA binding"/>
    <property type="evidence" value="ECO:0007669"/>
    <property type="project" value="UniProtKB-KW"/>
</dbReference>
<evidence type="ECO:0000259" key="5">
    <source>
        <dbReference type="PROSITE" id="PS51063"/>
    </source>
</evidence>
<dbReference type="CDD" id="cd00038">
    <property type="entry name" value="CAP_ED"/>
    <property type="match status" value="1"/>
</dbReference>
<sequence length="230" mass="25534">MHDKSIQQRIDTLRKDINLNRATPSALEELARNARSRSFDKGQYVFRTGDTANLYYLVESGRVVLSRESPSGKAFTFLLAERGTPLNAVACFKERTRFFSARVLERAELLSIPCRTFRDWVQANPDVAIGIINTMGDLLDGAYTRILGMIDGSAEERILNALSMLSSRIGPDLPLTNADVAELVGTSRETAARIVSRLQECGLVRKTRGTIRIIDKSSMDSASTSPFFII</sequence>
<dbReference type="InterPro" id="IPR018490">
    <property type="entry name" value="cNMP-bd_dom_sf"/>
</dbReference>
<evidence type="ECO:0000313" key="7">
    <source>
        <dbReference type="Proteomes" id="UP000190027"/>
    </source>
</evidence>
<evidence type="ECO:0000259" key="4">
    <source>
        <dbReference type="PROSITE" id="PS50042"/>
    </source>
</evidence>
<dbReference type="STRING" id="1121449.SAMN02745704_00445"/>
<dbReference type="OrthoDB" id="9810708at2"/>
<dbReference type="InterPro" id="IPR050397">
    <property type="entry name" value="Env_Response_Regulators"/>
</dbReference>
<dbReference type="PRINTS" id="PR00034">
    <property type="entry name" value="HTHCRP"/>
</dbReference>
<dbReference type="GO" id="GO:0016301">
    <property type="term" value="F:kinase activity"/>
    <property type="evidence" value="ECO:0007669"/>
    <property type="project" value="UniProtKB-KW"/>
</dbReference>
<dbReference type="SMART" id="SM00100">
    <property type="entry name" value="cNMP"/>
    <property type="match status" value="1"/>
</dbReference>
<dbReference type="EMBL" id="FUYC01000001">
    <property type="protein sequence ID" value="SKA72574.1"/>
    <property type="molecule type" value="Genomic_DNA"/>
</dbReference>
<dbReference type="GO" id="GO:0005829">
    <property type="term" value="C:cytosol"/>
    <property type="evidence" value="ECO:0007669"/>
    <property type="project" value="TreeGrafter"/>
</dbReference>
<evidence type="ECO:0000256" key="2">
    <source>
        <dbReference type="ARBA" id="ARBA00023125"/>
    </source>
</evidence>
<dbReference type="InterPro" id="IPR000595">
    <property type="entry name" value="cNMP-bd_dom"/>
</dbReference>
<keyword evidence="6" id="KW-0808">Transferase</keyword>
<proteinExistence type="predicted"/>
<organism evidence="6 7">
    <name type="scientific">Paucidesulfovibrio gracilis DSM 16080</name>
    <dbReference type="NCBI Taxonomy" id="1121449"/>
    <lineage>
        <taxon>Bacteria</taxon>
        <taxon>Pseudomonadati</taxon>
        <taxon>Thermodesulfobacteriota</taxon>
        <taxon>Desulfovibrionia</taxon>
        <taxon>Desulfovibrionales</taxon>
        <taxon>Desulfovibrionaceae</taxon>
        <taxon>Paucidesulfovibrio</taxon>
    </lineage>
</organism>
<dbReference type="RefSeq" id="WP_078716008.1">
    <property type="nucleotide sequence ID" value="NZ_FUYC01000001.1"/>
</dbReference>
<dbReference type="AlphaFoldDB" id="A0A1T4W5I0"/>